<feature type="compositionally biased region" description="Gly residues" evidence="11">
    <location>
        <begin position="425"/>
        <end position="438"/>
    </location>
</feature>
<gene>
    <name evidence="15" type="ORF">HJA_04436</name>
</gene>
<feature type="domain" description="Helicase ATP-binding" evidence="12">
    <location>
        <begin position="33"/>
        <end position="208"/>
    </location>
</feature>
<evidence type="ECO:0000256" key="1">
    <source>
        <dbReference type="ARBA" id="ARBA00012552"/>
    </source>
</evidence>
<evidence type="ECO:0000256" key="11">
    <source>
        <dbReference type="SAM" id="MobiDB-lite"/>
    </source>
</evidence>
<dbReference type="STRING" id="1280952.HJA_04436"/>
<evidence type="ECO:0000256" key="7">
    <source>
        <dbReference type="ARBA" id="ARBA00038437"/>
    </source>
</evidence>
<dbReference type="CDD" id="cd18787">
    <property type="entry name" value="SF2_C_DEAD"/>
    <property type="match status" value="1"/>
</dbReference>
<dbReference type="FunFam" id="3.40.50.300:FF:000108">
    <property type="entry name" value="ATP-dependent RNA helicase RhlE"/>
    <property type="match status" value="1"/>
</dbReference>
<feature type="compositionally biased region" description="Gly residues" evidence="11">
    <location>
        <begin position="399"/>
        <end position="412"/>
    </location>
</feature>
<comment type="catalytic activity">
    <reaction evidence="8">
        <text>ATP + H2O = ADP + phosphate + H(+)</text>
        <dbReference type="Rhea" id="RHEA:13065"/>
        <dbReference type="ChEBI" id="CHEBI:15377"/>
        <dbReference type="ChEBI" id="CHEBI:15378"/>
        <dbReference type="ChEBI" id="CHEBI:30616"/>
        <dbReference type="ChEBI" id="CHEBI:43474"/>
        <dbReference type="ChEBI" id="CHEBI:456216"/>
        <dbReference type="EC" id="3.6.4.13"/>
    </reaction>
</comment>
<sequence length="451" mass="48805">MTKFSDLGLNPLLMKAIAEEGYETPTPIQAQAIPLLLEDKDLLGIAQTGTGKTAAFALPTLDFMLEFPQKRRARSARVLVLAPTRELAGQIADSFRTYSRHMDCNVQTVFGGVNINAQRRALQGGADVLVATPGRLLDLVGQKAVSLQEVEVLILDEADQMLDMGFIHDLKKIVAQVPKDRQTLLFSATMPKLISDLAQQFLDNPVRVSVTPPSTTAERVDQGVYHVSNNDKLELLFDVLNNPEIDRALVFTRTKHGADKVVRKLLAKGLDAKAIHGNKSQPQRLKALDAFKNGTCKVLVATDIAARGIDIDGISHVVNFEVPNVPEQYVHRIGRTARAGRTGLAVSFVAEDERYYLRDIEKTIGMEVDVLKAPDGTKVDLLPTPDPNERLYKPKGPARGNGGGRSGGGGRGGQRRPQAKAKPQGGAGKPGGKQGGRSRGGKKRKLEGARG</sequence>
<dbReference type="InterPro" id="IPR014001">
    <property type="entry name" value="Helicase_ATP-bd"/>
</dbReference>
<evidence type="ECO:0000256" key="5">
    <source>
        <dbReference type="ARBA" id="ARBA00022806"/>
    </source>
</evidence>
<keyword evidence="6" id="KW-0067">ATP-binding</keyword>
<evidence type="ECO:0000256" key="9">
    <source>
        <dbReference type="ARBA" id="ARBA00074363"/>
    </source>
</evidence>
<dbReference type="GO" id="GO:0005524">
    <property type="term" value="F:ATP binding"/>
    <property type="evidence" value="ECO:0007669"/>
    <property type="project" value="UniProtKB-KW"/>
</dbReference>
<dbReference type="PANTHER" id="PTHR47959:SF13">
    <property type="entry name" value="ATP-DEPENDENT RNA HELICASE RHLE"/>
    <property type="match status" value="1"/>
</dbReference>
<feature type="region of interest" description="Disordered" evidence="11">
    <location>
        <begin position="376"/>
        <end position="451"/>
    </location>
</feature>
<dbReference type="SMART" id="SM00487">
    <property type="entry name" value="DEXDc"/>
    <property type="match status" value="1"/>
</dbReference>
<evidence type="ECO:0000256" key="8">
    <source>
        <dbReference type="ARBA" id="ARBA00047984"/>
    </source>
</evidence>
<dbReference type="RefSeq" id="WP_035578640.1">
    <property type="nucleotide sequence ID" value="NZ_ARYJ01000002.1"/>
</dbReference>
<evidence type="ECO:0000256" key="3">
    <source>
        <dbReference type="ARBA" id="ARBA00022741"/>
    </source>
</evidence>
<evidence type="ECO:0000256" key="10">
    <source>
        <dbReference type="PROSITE-ProRule" id="PRU00552"/>
    </source>
</evidence>
<evidence type="ECO:0000256" key="6">
    <source>
        <dbReference type="ARBA" id="ARBA00022840"/>
    </source>
</evidence>
<evidence type="ECO:0000256" key="2">
    <source>
        <dbReference type="ARBA" id="ARBA00022490"/>
    </source>
</evidence>
<feature type="short sequence motif" description="Q motif" evidence="10">
    <location>
        <begin position="2"/>
        <end position="30"/>
    </location>
</feature>
<dbReference type="InterPro" id="IPR050079">
    <property type="entry name" value="DEAD_box_RNA_helicase"/>
</dbReference>
<dbReference type="eggNOG" id="COG0513">
    <property type="taxonomic scope" value="Bacteria"/>
</dbReference>
<evidence type="ECO:0000259" key="14">
    <source>
        <dbReference type="PROSITE" id="PS51195"/>
    </source>
</evidence>
<comment type="similarity">
    <text evidence="7">Belongs to the DEAD box helicase family.</text>
</comment>
<feature type="domain" description="Helicase C-terminal" evidence="13">
    <location>
        <begin position="232"/>
        <end position="379"/>
    </location>
</feature>
<dbReference type="InterPro" id="IPR044742">
    <property type="entry name" value="DEAD/DEAH_RhlB"/>
</dbReference>
<evidence type="ECO:0000313" key="16">
    <source>
        <dbReference type="Proteomes" id="UP000024816"/>
    </source>
</evidence>
<dbReference type="SUPFAM" id="SSF52540">
    <property type="entry name" value="P-loop containing nucleoside triphosphate hydrolases"/>
    <property type="match status" value="1"/>
</dbReference>
<dbReference type="PROSITE" id="PS51192">
    <property type="entry name" value="HELICASE_ATP_BIND_1"/>
    <property type="match status" value="1"/>
</dbReference>
<feature type="domain" description="DEAD-box RNA helicase Q" evidence="14">
    <location>
        <begin position="2"/>
        <end position="30"/>
    </location>
</feature>
<dbReference type="GO" id="GO:0042255">
    <property type="term" value="P:ribosome assembly"/>
    <property type="evidence" value="ECO:0007669"/>
    <property type="project" value="UniProtKB-ARBA"/>
</dbReference>
<comment type="caution">
    <text evidence="15">The sequence shown here is derived from an EMBL/GenBank/DDBJ whole genome shotgun (WGS) entry which is preliminary data.</text>
</comment>
<evidence type="ECO:0000259" key="13">
    <source>
        <dbReference type="PROSITE" id="PS51194"/>
    </source>
</evidence>
<dbReference type="GO" id="GO:0003724">
    <property type="term" value="F:RNA helicase activity"/>
    <property type="evidence" value="ECO:0007669"/>
    <property type="project" value="UniProtKB-EC"/>
</dbReference>
<dbReference type="GO" id="GO:0003676">
    <property type="term" value="F:nucleic acid binding"/>
    <property type="evidence" value="ECO:0007669"/>
    <property type="project" value="InterPro"/>
</dbReference>
<dbReference type="PANTHER" id="PTHR47959">
    <property type="entry name" value="ATP-DEPENDENT RNA HELICASE RHLE-RELATED"/>
    <property type="match status" value="1"/>
</dbReference>
<dbReference type="InterPro" id="IPR011545">
    <property type="entry name" value="DEAD/DEAH_box_helicase_dom"/>
</dbReference>
<dbReference type="Pfam" id="PF00271">
    <property type="entry name" value="Helicase_C"/>
    <property type="match status" value="1"/>
</dbReference>
<dbReference type="InterPro" id="IPR001650">
    <property type="entry name" value="Helicase_C-like"/>
</dbReference>
<reference evidence="15 16" key="1">
    <citation type="journal article" date="2014" name="Antonie Van Leeuwenhoek">
        <title>Hyphomonas beringensis sp. nov. and Hyphomonas chukchiensis sp. nov., isolated from surface seawater of the Bering Sea and Chukchi Sea.</title>
        <authorList>
            <person name="Li C."/>
            <person name="Lai Q."/>
            <person name="Li G."/>
            <person name="Dong C."/>
            <person name="Wang J."/>
            <person name="Liao Y."/>
            <person name="Shao Z."/>
        </authorList>
    </citation>
    <scope>NUCLEOTIDE SEQUENCE [LARGE SCALE GENOMIC DNA]</scope>
    <source>
        <strain evidence="15 16">VP2</strain>
    </source>
</reference>
<dbReference type="PROSITE" id="PS51194">
    <property type="entry name" value="HELICASE_CTER"/>
    <property type="match status" value="1"/>
</dbReference>
<dbReference type="PROSITE" id="PS51195">
    <property type="entry name" value="Q_MOTIF"/>
    <property type="match status" value="1"/>
</dbReference>
<keyword evidence="4" id="KW-0378">Hydrolase</keyword>
<dbReference type="EC" id="3.6.4.13" evidence="1"/>
<dbReference type="PATRIC" id="fig|1280952.3.peg.879"/>
<evidence type="ECO:0000256" key="4">
    <source>
        <dbReference type="ARBA" id="ARBA00022801"/>
    </source>
</evidence>
<keyword evidence="5 15" id="KW-0347">Helicase</keyword>
<dbReference type="GO" id="GO:0009266">
    <property type="term" value="P:response to temperature stimulus"/>
    <property type="evidence" value="ECO:0007669"/>
    <property type="project" value="UniProtKB-ARBA"/>
</dbReference>
<protein>
    <recommendedName>
        <fullName evidence="9">DEAD-box ATP-dependent RNA helicase RhpA</fullName>
        <ecNumber evidence="1">3.6.4.13</ecNumber>
    </recommendedName>
</protein>
<dbReference type="Gene3D" id="3.40.50.300">
    <property type="entry name" value="P-loop containing nucleotide triphosphate hydrolases"/>
    <property type="match status" value="2"/>
</dbReference>
<organism evidence="15 16">
    <name type="scientific">Hyphomonas jannaschiana VP2</name>
    <dbReference type="NCBI Taxonomy" id="1280952"/>
    <lineage>
        <taxon>Bacteria</taxon>
        <taxon>Pseudomonadati</taxon>
        <taxon>Pseudomonadota</taxon>
        <taxon>Alphaproteobacteria</taxon>
        <taxon>Hyphomonadales</taxon>
        <taxon>Hyphomonadaceae</taxon>
        <taxon>Hyphomonas</taxon>
    </lineage>
</organism>
<proteinExistence type="inferred from homology"/>
<keyword evidence="16" id="KW-1185">Reference proteome</keyword>
<dbReference type="OrthoDB" id="9805696at2"/>
<dbReference type="InterPro" id="IPR014014">
    <property type="entry name" value="RNA_helicase_DEAD_Q_motif"/>
</dbReference>
<name>A0A059FIX1_9PROT</name>
<dbReference type="InterPro" id="IPR027417">
    <property type="entry name" value="P-loop_NTPase"/>
</dbReference>
<dbReference type="GO" id="GO:0016787">
    <property type="term" value="F:hydrolase activity"/>
    <property type="evidence" value="ECO:0007669"/>
    <property type="project" value="UniProtKB-KW"/>
</dbReference>
<evidence type="ECO:0000259" key="12">
    <source>
        <dbReference type="PROSITE" id="PS51192"/>
    </source>
</evidence>
<dbReference type="Proteomes" id="UP000024816">
    <property type="component" value="Unassembled WGS sequence"/>
</dbReference>
<dbReference type="AlphaFoldDB" id="A0A059FIX1"/>
<dbReference type="Pfam" id="PF00270">
    <property type="entry name" value="DEAD"/>
    <property type="match status" value="1"/>
</dbReference>
<dbReference type="SMART" id="SM00490">
    <property type="entry name" value="HELICc"/>
    <property type="match status" value="1"/>
</dbReference>
<evidence type="ECO:0000313" key="15">
    <source>
        <dbReference type="EMBL" id="KCZ90448.1"/>
    </source>
</evidence>
<keyword evidence="3" id="KW-0547">Nucleotide-binding</keyword>
<keyword evidence="2" id="KW-0963">Cytoplasm</keyword>
<dbReference type="CDD" id="cd00268">
    <property type="entry name" value="DEADc"/>
    <property type="match status" value="1"/>
</dbReference>
<accession>A0A059FIX1</accession>
<dbReference type="EMBL" id="ARYJ01000002">
    <property type="protein sequence ID" value="KCZ90448.1"/>
    <property type="molecule type" value="Genomic_DNA"/>
</dbReference>
<dbReference type="GO" id="GO:0005829">
    <property type="term" value="C:cytosol"/>
    <property type="evidence" value="ECO:0007669"/>
    <property type="project" value="TreeGrafter"/>
</dbReference>